<comment type="subcellular location">
    <subcellularLocation>
        <location evidence="1">Cell membrane</location>
        <topology evidence="1">Multi-pass membrane protein</topology>
    </subcellularLocation>
</comment>
<dbReference type="AlphaFoldDB" id="A0A1F6DUT2"/>
<protein>
    <recommendedName>
        <fullName evidence="8">ABC3 transporter permease C-terminal domain-containing protein</fullName>
    </recommendedName>
</protein>
<feature type="transmembrane region" description="Helical" evidence="7">
    <location>
        <begin position="198"/>
        <end position="221"/>
    </location>
</feature>
<dbReference type="InterPro" id="IPR050250">
    <property type="entry name" value="Macrolide_Exporter_MacB"/>
</dbReference>
<dbReference type="Proteomes" id="UP000178328">
    <property type="component" value="Unassembled WGS sequence"/>
</dbReference>
<dbReference type="GO" id="GO:0022857">
    <property type="term" value="F:transmembrane transporter activity"/>
    <property type="evidence" value="ECO:0007669"/>
    <property type="project" value="TreeGrafter"/>
</dbReference>
<dbReference type="STRING" id="1798494.A3C18_02250"/>
<dbReference type="Pfam" id="PF02687">
    <property type="entry name" value="FtsX"/>
    <property type="match status" value="1"/>
</dbReference>
<keyword evidence="5 7" id="KW-0472">Membrane</keyword>
<comment type="similarity">
    <text evidence="6">Belongs to the ABC-4 integral membrane protein family.</text>
</comment>
<feature type="transmembrane region" description="Helical" evidence="7">
    <location>
        <begin position="241"/>
        <end position="260"/>
    </location>
</feature>
<sequence>MGEGSYLDPNDYDQVLIGSQLIDRYSFGGDVPGLTPLKDIHPGSKIRVTINGSTREMTVKGIIVTTANSPLAVGVFMPEGEVRELMGRTDFNVNQIAIRLKSGVDPAAFRDLLKRSGVARVASVQTFEDAIPNGVEEIKQTFAMLGNAISSVGLVVASITIFIVIFINAVTRRKFIGILKGIGISGEAIELSYMFQSLFYALIGSAIGLAILYGFLVPYISAHPIVLPISNVILVAPLPDTFVRIALLVAATVIAGYIPARMIVRKNTLESILGRN</sequence>
<dbReference type="PANTHER" id="PTHR30572:SF4">
    <property type="entry name" value="ABC TRANSPORTER PERMEASE YTRF"/>
    <property type="match status" value="1"/>
</dbReference>
<evidence type="ECO:0000256" key="4">
    <source>
        <dbReference type="ARBA" id="ARBA00022989"/>
    </source>
</evidence>
<reference evidence="9 10" key="1">
    <citation type="journal article" date="2016" name="Nat. Commun.">
        <title>Thousands of microbial genomes shed light on interconnected biogeochemical processes in an aquifer system.</title>
        <authorList>
            <person name="Anantharaman K."/>
            <person name="Brown C.T."/>
            <person name="Hug L.A."/>
            <person name="Sharon I."/>
            <person name="Castelle C.J."/>
            <person name="Probst A.J."/>
            <person name="Thomas B.C."/>
            <person name="Singh A."/>
            <person name="Wilkins M.J."/>
            <person name="Karaoz U."/>
            <person name="Brodie E.L."/>
            <person name="Williams K.H."/>
            <person name="Hubbard S.S."/>
            <person name="Banfield J.F."/>
        </authorList>
    </citation>
    <scope>NUCLEOTIDE SEQUENCE [LARGE SCALE GENOMIC DNA]</scope>
</reference>
<dbReference type="PANTHER" id="PTHR30572">
    <property type="entry name" value="MEMBRANE COMPONENT OF TRANSPORTER-RELATED"/>
    <property type="match status" value="1"/>
</dbReference>
<evidence type="ECO:0000256" key="2">
    <source>
        <dbReference type="ARBA" id="ARBA00022475"/>
    </source>
</evidence>
<dbReference type="EMBL" id="MFLH01000011">
    <property type="protein sequence ID" value="OGG64782.1"/>
    <property type="molecule type" value="Genomic_DNA"/>
</dbReference>
<name>A0A1F6DUT2_9BACT</name>
<evidence type="ECO:0000256" key="6">
    <source>
        <dbReference type="ARBA" id="ARBA00038076"/>
    </source>
</evidence>
<dbReference type="InterPro" id="IPR003838">
    <property type="entry name" value="ABC3_permease_C"/>
</dbReference>
<evidence type="ECO:0000256" key="7">
    <source>
        <dbReference type="SAM" id="Phobius"/>
    </source>
</evidence>
<organism evidence="9 10">
    <name type="scientific">Candidatus Kaiserbacteria bacterium RIFCSPHIGHO2_02_FULL_54_11b</name>
    <dbReference type="NCBI Taxonomy" id="1798494"/>
    <lineage>
        <taxon>Bacteria</taxon>
        <taxon>Candidatus Kaiseribacteriota</taxon>
    </lineage>
</organism>
<evidence type="ECO:0000256" key="3">
    <source>
        <dbReference type="ARBA" id="ARBA00022692"/>
    </source>
</evidence>
<keyword evidence="4 7" id="KW-1133">Transmembrane helix</keyword>
<accession>A0A1F6DUT2</accession>
<keyword evidence="2" id="KW-1003">Cell membrane</keyword>
<dbReference type="GO" id="GO:0005886">
    <property type="term" value="C:plasma membrane"/>
    <property type="evidence" value="ECO:0007669"/>
    <property type="project" value="UniProtKB-SubCell"/>
</dbReference>
<keyword evidence="3 7" id="KW-0812">Transmembrane</keyword>
<evidence type="ECO:0000313" key="9">
    <source>
        <dbReference type="EMBL" id="OGG64782.1"/>
    </source>
</evidence>
<evidence type="ECO:0000259" key="8">
    <source>
        <dbReference type="Pfam" id="PF02687"/>
    </source>
</evidence>
<evidence type="ECO:0000256" key="1">
    <source>
        <dbReference type="ARBA" id="ARBA00004651"/>
    </source>
</evidence>
<evidence type="ECO:0000256" key="5">
    <source>
        <dbReference type="ARBA" id="ARBA00023136"/>
    </source>
</evidence>
<feature type="transmembrane region" description="Helical" evidence="7">
    <location>
        <begin position="148"/>
        <end position="170"/>
    </location>
</feature>
<comment type="caution">
    <text evidence="9">The sequence shown here is derived from an EMBL/GenBank/DDBJ whole genome shotgun (WGS) entry which is preliminary data.</text>
</comment>
<gene>
    <name evidence="9" type="ORF">A3C18_02250</name>
</gene>
<proteinExistence type="inferred from homology"/>
<feature type="domain" description="ABC3 transporter permease C-terminal" evidence="8">
    <location>
        <begin position="148"/>
        <end position="267"/>
    </location>
</feature>
<evidence type="ECO:0000313" key="10">
    <source>
        <dbReference type="Proteomes" id="UP000178328"/>
    </source>
</evidence>